<dbReference type="KEGG" id="pno:SNOG_09628"/>
<gene>
    <name evidence="1" type="ORF">SNOG_09628</name>
</gene>
<dbReference type="RefSeq" id="XP_001799917.1">
    <property type="nucleotide sequence ID" value="XM_001799865.1"/>
</dbReference>
<proteinExistence type="predicted"/>
<evidence type="ECO:0000313" key="1">
    <source>
        <dbReference type="EMBL" id="EAT82893.1"/>
    </source>
</evidence>
<protein>
    <submittedName>
        <fullName evidence="1">Uncharacterized protein</fullName>
    </submittedName>
</protein>
<reference evidence="2" key="1">
    <citation type="journal article" date="2007" name="Plant Cell">
        <title>Dothideomycete-plant interactions illuminated by genome sequencing and EST analysis of the wheat pathogen Stagonospora nodorum.</title>
        <authorList>
            <person name="Hane J.K."/>
            <person name="Lowe R.G."/>
            <person name="Solomon P.S."/>
            <person name="Tan K.C."/>
            <person name="Schoch C.L."/>
            <person name="Spatafora J.W."/>
            <person name="Crous P.W."/>
            <person name="Kodira C."/>
            <person name="Birren B.W."/>
            <person name="Galagan J.E."/>
            <person name="Torriani S.F."/>
            <person name="McDonald B.A."/>
            <person name="Oliver R.P."/>
        </authorList>
    </citation>
    <scope>NUCLEOTIDE SEQUENCE [LARGE SCALE GENOMIC DNA]</scope>
    <source>
        <strain evidence="2">SN15 / ATCC MYA-4574 / FGSC 10173</strain>
    </source>
</reference>
<dbReference type="Proteomes" id="UP000001055">
    <property type="component" value="Unassembled WGS sequence"/>
</dbReference>
<dbReference type="EMBL" id="CH445339">
    <property type="protein sequence ID" value="EAT82893.1"/>
    <property type="molecule type" value="Genomic_DNA"/>
</dbReference>
<name>Q0UF36_PHANO</name>
<dbReference type="HOGENOM" id="CLU_2373500_0_0_1"/>
<dbReference type="GeneID" id="5976822"/>
<organism evidence="1 2">
    <name type="scientific">Phaeosphaeria nodorum (strain SN15 / ATCC MYA-4574 / FGSC 10173)</name>
    <name type="common">Glume blotch fungus</name>
    <name type="synonym">Parastagonospora nodorum</name>
    <dbReference type="NCBI Taxonomy" id="321614"/>
    <lineage>
        <taxon>Eukaryota</taxon>
        <taxon>Fungi</taxon>
        <taxon>Dikarya</taxon>
        <taxon>Ascomycota</taxon>
        <taxon>Pezizomycotina</taxon>
        <taxon>Dothideomycetes</taxon>
        <taxon>Pleosporomycetidae</taxon>
        <taxon>Pleosporales</taxon>
        <taxon>Pleosporineae</taxon>
        <taxon>Phaeosphaeriaceae</taxon>
        <taxon>Parastagonospora</taxon>
    </lineage>
</organism>
<accession>Q0UF36</accession>
<dbReference type="AlphaFoldDB" id="Q0UF36"/>
<dbReference type="InParanoid" id="Q0UF36"/>
<sequence length="95" mass="10594">MAYLLGDAIRQLPSHPQGLFRFFGAAFPDGVNEYDLLQSYGIWEASSGSIMAVIGSSLGAMVWVIIDEQRSRYLFAFLMHHICDRYTFGTGKGII</sequence>
<evidence type="ECO:0000313" key="2">
    <source>
        <dbReference type="Proteomes" id="UP000001055"/>
    </source>
</evidence>